<keyword evidence="8 11" id="KW-0143">Chaperone</keyword>
<feature type="signal peptide" evidence="13">
    <location>
        <begin position="1"/>
        <end position="20"/>
    </location>
</feature>
<reference evidence="14" key="1">
    <citation type="submission" date="2022-12" db="EMBL/GenBank/DDBJ databases">
        <authorList>
            <person name="Petersen C."/>
        </authorList>
    </citation>
    <scope>NUCLEOTIDE SEQUENCE</scope>
    <source>
        <strain evidence="14">IBT 21472</strain>
    </source>
</reference>
<dbReference type="Pfam" id="PF07960">
    <property type="entry name" value="CBP4"/>
    <property type="match status" value="1"/>
</dbReference>
<evidence type="ECO:0000256" key="12">
    <source>
        <dbReference type="SAM" id="MobiDB-lite"/>
    </source>
</evidence>
<dbReference type="AlphaFoldDB" id="A0A9W9GLC3"/>
<evidence type="ECO:0000256" key="3">
    <source>
        <dbReference type="ARBA" id="ARBA00022692"/>
    </source>
</evidence>
<proteinExistence type="inferred from homology"/>
<evidence type="ECO:0000256" key="7">
    <source>
        <dbReference type="ARBA" id="ARBA00023136"/>
    </source>
</evidence>
<dbReference type="OrthoDB" id="5576752at2759"/>
<keyword evidence="4 11" id="KW-0999">Mitochondrion inner membrane</keyword>
<keyword evidence="6 11" id="KW-0496">Mitochondrion</keyword>
<dbReference type="PANTHER" id="PTHR28202">
    <property type="entry name" value="ASSEMBLY FACTOR CBP4"/>
    <property type="match status" value="1"/>
</dbReference>
<organism evidence="14 15">
    <name type="scientific">Penicillium atrosanguineum</name>
    <dbReference type="NCBI Taxonomy" id="1132637"/>
    <lineage>
        <taxon>Eukaryota</taxon>
        <taxon>Fungi</taxon>
        <taxon>Dikarya</taxon>
        <taxon>Ascomycota</taxon>
        <taxon>Pezizomycotina</taxon>
        <taxon>Eurotiomycetes</taxon>
        <taxon>Eurotiomycetidae</taxon>
        <taxon>Eurotiales</taxon>
        <taxon>Aspergillaceae</taxon>
        <taxon>Penicillium</taxon>
    </lineage>
</organism>
<evidence type="ECO:0000256" key="8">
    <source>
        <dbReference type="ARBA" id="ARBA00023186"/>
    </source>
</evidence>
<accession>A0A9W9GLC3</accession>
<evidence type="ECO:0000256" key="6">
    <source>
        <dbReference type="ARBA" id="ARBA00023128"/>
    </source>
</evidence>
<reference evidence="14" key="2">
    <citation type="journal article" date="2023" name="IMA Fungus">
        <title>Comparative genomic study of the Penicillium genus elucidates a diverse pangenome and 15 lateral gene transfer events.</title>
        <authorList>
            <person name="Petersen C."/>
            <person name="Sorensen T."/>
            <person name="Nielsen M.R."/>
            <person name="Sondergaard T.E."/>
            <person name="Sorensen J.L."/>
            <person name="Fitzpatrick D.A."/>
            <person name="Frisvad J.C."/>
            <person name="Nielsen K.L."/>
        </authorList>
    </citation>
    <scope>NUCLEOTIDE SEQUENCE</scope>
    <source>
        <strain evidence="14">IBT 21472</strain>
    </source>
</reference>
<dbReference type="GO" id="GO:0005743">
    <property type="term" value="C:mitochondrial inner membrane"/>
    <property type="evidence" value="ECO:0007669"/>
    <property type="project" value="UniProtKB-SubCell"/>
</dbReference>
<evidence type="ECO:0000256" key="2">
    <source>
        <dbReference type="ARBA" id="ARBA00006780"/>
    </source>
</evidence>
<evidence type="ECO:0000313" key="14">
    <source>
        <dbReference type="EMBL" id="KAJ5321449.1"/>
    </source>
</evidence>
<evidence type="ECO:0000256" key="9">
    <source>
        <dbReference type="ARBA" id="ARBA00025413"/>
    </source>
</evidence>
<comment type="subcellular location">
    <subcellularLocation>
        <location evidence="1 11">Mitochondrion inner membrane</location>
        <topology evidence="1 11">Single-pass membrane protein</topology>
    </subcellularLocation>
</comment>
<sequence length="116" mass="13416">MSRAGIWAKTLIGGLALCVGGPAMVQWLRPSDKELVERYSPELKKRSQEQGTAKEQEFDDYVTKLKEWSKSDKSIWFAAKEEADAKQAIIDAQRRRAKEETRVQREEMRKEMLGEK</sequence>
<keyword evidence="15" id="KW-1185">Reference proteome</keyword>
<dbReference type="Proteomes" id="UP001147746">
    <property type="component" value="Unassembled WGS sequence"/>
</dbReference>
<evidence type="ECO:0000256" key="10">
    <source>
        <dbReference type="ARBA" id="ARBA00031521"/>
    </source>
</evidence>
<evidence type="ECO:0000256" key="4">
    <source>
        <dbReference type="ARBA" id="ARBA00022792"/>
    </source>
</evidence>
<dbReference type="InterPro" id="IPR012420">
    <property type="entry name" value="Cbp4"/>
</dbReference>
<evidence type="ECO:0000256" key="13">
    <source>
        <dbReference type="SAM" id="SignalP"/>
    </source>
</evidence>
<keyword evidence="3" id="KW-0812">Transmembrane</keyword>
<feature type="chain" id="PRO_5041115805" description="Cytochrome b mRNA-processing protein 4" evidence="13">
    <location>
        <begin position="21"/>
        <end position="116"/>
    </location>
</feature>
<evidence type="ECO:0000256" key="1">
    <source>
        <dbReference type="ARBA" id="ARBA00004434"/>
    </source>
</evidence>
<gene>
    <name evidence="14" type="ORF">N7476_004451</name>
</gene>
<evidence type="ECO:0000256" key="11">
    <source>
        <dbReference type="RuleBase" id="RU368005"/>
    </source>
</evidence>
<feature type="region of interest" description="Disordered" evidence="12">
    <location>
        <begin position="93"/>
        <end position="116"/>
    </location>
</feature>
<dbReference type="GO" id="GO:0034551">
    <property type="term" value="P:mitochondrial respiratory chain complex III assembly"/>
    <property type="evidence" value="ECO:0007669"/>
    <property type="project" value="TreeGrafter"/>
</dbReference>
<evidence type="ECO:0000313" key="15">
    <source>
        <dbReference type="Proteomes" id="UP001147746"/>
    </source>
</evidence>
<name>A0A9W9GLC3_9EURO</name>
<keyword evidence="7" id="KW-0472">Membrane</keyword>
<keyword evidence="5" id="KW-1133">Transmembrane helix</keyword>
<dbReference type="PANTHER" id="PTHR28202:SF1">
    <property type="entry name" value="ASSEMBLY FACTOR CBP4"/>
    <property type="match status" value="1"/>
</dbReference>
<comment type="similarity">
    <text evidence="2 11">Belongs to the CBP4 family.</text>
</comment>
<keyword evidence="13" id="KW-0732">Signal</keyword>
<comment type="function">
    <text evidence="9 11">Essential for the assembly of ubiquinol-cytochrome c reductase. It has a direct effect on the correct occurrence of the Rieske protein, core 4, core 5 and apocytochrome b.</text>
</comment>
<protein>
    <recommendedName>
        <fullName evidence="10 11">Cytochrome b mRNA-processing protein 4</fullName>
    </recommendedName>
</protein>
<dbReference type="EMBL" id="JAPZBO010000003">
    <property type="protein sequence ID" value="KAJ5321449.1"/>
    <property type="molecule type" value="Genomic_DNA"/>
</dbReference>
<comment type="caution">
    <text evidence="14">The sequence shown here is derived from an EMBL/GenBank/DDBJ whole genome shotgun (WGS) entry which is preliminary data.</text>
</comment>
<evidence type="ECO:0000256" key="5">
    <source>
        <dbReference type="ARBA" id="ARBA00022989"/>
    </source>
</evidence>